<sequence length="71" mass="8755">MTAARSMSFCYYIIIRHNKFYSSLFTATIIQKYIFRIIYCWFKSKSSRFSGTVTCIYLYRFVWIIFFCIFF</sequence>
<protein>
    <submittedName>
        <fullName evidence="2">Membrane protein</fullName>
    </submittedName>
</protein>
<accession>J9FUU2</accession>
<keyword evidence="1" id="KW-1133">Transmembrane helix</keyword>
<dbReference type="AlphaFoldDB" id="J9FUU2"/>
<gene>
    <name evidence="2" type="ORF">EVA_20784</name>
</gene>
<proteinExistence type="predicted"/>
<keyword evidence="1" id="KW-0812">Transmembrane</keyword>
<evidence type="ECO:0000313" key="2">
    <source>
        <dbReference type="EMBL" id="EJW91109.1"/>
    </source>
</evidence>
<feature type="transmembrane region" description="Helical" evidence="1">
    <location>
        <begin position="20"/>
        <end position="39"/>
    </location>
</feature>
<name>J9FUU2_9ZZZZ</name>
<dbReference type="EMBL" id="AMCI01008391">
    <property type="protein sequence ID" value="EJW91109.1"/>
    <property type="molecule type" value="Genomic_DNA"/>
</dbReference>
<comment type="caution">
    <text evidence="2">The sequence shown here is derived from an EMBL/GenBank/DDBJ whole genome shotgun (WGS) entry which is preliminary data.</text>
</comment>
<keyword evidence="1" id="KW-0472">Membrane</keyword>
<reference evidence="2" key="1">
    <citation type="journal article" date="2012" name="PLoS ONE">
        <title>Gene sets for utilization of primary and secondary nutrition supplies in the distal gut of endangered iberian lynx.</title>
        <authorList>
            <person name="Alcaide M."/>
            <person name="Messina E."/>
            <person name="Richter M."/>
            <person name="Bargiela R."/>
            <person name="Peplies J."/>
            <person name="Huws S.A."/>
            <person name="Newbold C.J."/>
            <person name="Golyshin P.N."/>
            <person name="Simon M.A."/>
            <person name="Lopez G."/>
            <person name="Yakimov M.M."/>
            <person name="Ferrer M."/>
        </authorList>
    </citation>
    <scope>NUCLEOTIDE SEQUENCE</scope>
</reference>
<organism evidence="2">
    <name type="scientific">gut metagenome</name>
    <dbReference type="NCBI Taxonomy" id="749906"/>
    <lineage>
        <taxon>unclassified sequences</taxon>
        <taxon>metagenomes</taxon>
        <taxon>organismal metagenomes</taxon>
    </lineage>
</organism>
<feature type="transmembrane region" description="Helical" evidence="1">
    <location>
        <begin position="51"/>
        <end position="70"/>
    </location>
</feature>
<evidence type="ECO:0000256" key="1">
    <source>
        <dbReference type="SAM" id="Phobius"/>
    </source>
</evidence>